<keyword evidence="2" id="KW-1185">Reference proteome</keyword>
<dbReference type="AlphaFoldDB" id="A0A1E3HGT9"/>
<dbReference type="EMBL" id="AWGJ01000010">
    <property type="protein sequence ID" value="ODN75562.1"/>
    <property type="molecule type" value="Genomic_DNA"/>
</dbReference>
<sequence>MSSTLTIDSLAQLDMVLANNAPLPGLEFVAINTPSYHDSVPGNINRLSKLVEQKTIRPVTVTIIAESPRQYQPSRLSAFPLSLLHAAPSRAIIIRVALKQTEAENSWQHLASAAFRECKLLLLIDSSSPVPPL</sequence>
<name>A0A1E3HGT9_9TREE</name>
<organism evidence="1 2">
    <name type="scientific">Cryptococcus amylolentus CBS 6039</name>
    <dbReference type="NCBI Taxonomy" id="1295533"/>
    <lineage>
        <taxon>Eukaryota</taxon>
        <taxon>Fungi</taxon>
        <taxon>Dikarya</taxon>
        <taxon>Basidiomycota</taxon>
        <taxon>Agaricomycotina</taxon>
        <taxon>Tremellomycetes</taxon>
        <taxon>Tremellales</taxon>
        <taxon>Cryptococcaceae</taxon>
        <taxon>Cryptococcus</taxon>
    </lineage>
</organism>
<protein>
    <submittedName>
        <fullName evidence="1">Uncharacterized protein</fullName>
    </submittedName>
</protein>
<accession>A0A1E3HGT9</accession>
<proteinExistence type="predicted"/>
<reference evidence="1 2" key="1">
    <citation type="submission" date="2016-06" db="EMBL/GenBank/DDBJ databases">
        <title>Evolution of pathogenesis and genome organization in the Tremellales.</title>
        <authorList>
            <person name="Cuomo C."/>
            <person name="Litvintseva A."/>
            <person name="Heitman J."/>
            <person name="Chen Y."/>
            <person name="Sun S."/>
            <person name="Springer D."/>
            <person name="Dromer F."/>
            <person name="Young S."/>
            <person name="Zeng Q."/>
            <person name="Chapman S."/>
            <person name="Gujja S."/>
            <person name="Saif S."/>
            <person name="Birren B."/>
        </authorList>
    </citation>
    <scope>NUCLEOTIDE SEQUENCE [LARGE SCALE GENOMIC DNA]</scope>
    <source>
        <strain evidence="1 2">CBS 6039</strain>
    </source>
</reference>
<dbReference type="Proteomes" id="UP000094065">
    <property type="component" value="Unassembled WGS sequence"/>
</dbReference>
<evidence type="ECO:0000313" key="1">
    <source>
        <dbReference type="EMBL" id="ODN75562.1"/>
    </source>
</evidence>
<gene>
    <name evidence="1" type="ORF">L202_06690</name>
</gene>
<dbReference type="RefSeq" id="XP_018991212.1">
    <property type="nucleotide sequence ID" value="XM_019141237.1"/>
</dbReference>
<dbReference type="GeneID" id="30157999"/>
<evidence type="ECO:0000313" key="2">
    <source>
        <dbReference type="Proteomes" id="UP000094065"/>
    </source>
</evidence>
<comment type="caution">
    <text evidence="1">The sequence shown here is derived from an EMBL/GenBank/DDBJ whole genome shotgun (WGS) entry which is preliminary data.</text>
</comment>